<organism evidence="1">
    <name type="scientific">Menopon gallinae</name>
    <name type="common">poultry shaft louse</name>
    <dbReference type="NCBI Taxonomy" id="328185"/>
    <lineage>
        <taxon>Eukaryota</taxon>
        <taxon>Metazoa</taxon>
        <taxon>Ecdysozoa</taxon>
        <taxon>Arthropoda</taxon>
        <taxon>Hexapoda</taxon>
        <taxon>Insecta</taxon>
        <taxon>Pterygota</taxon>
        <taxon>Neoptera</taxon>
        <taxon>Paraneoptera</taxon>
        <taxon>Psocodea</taxon>
        <taxon>Troctomorpha</taxon>
        <taxon>Phthiraptera</taxon>
        <taxon>Amblycera</taxon>
        <taxon>Menoponidae</taxon>
        <taxon>Menopon</taxon>
    </lineage>
</organism>
<proteinExistence type="predicted"/>
<gene>
    <name evidence="1" type="ORF">PYX00_006390</name>
</gene>
<reference evidence="1" key="1">
    <citation type="journal article" date="2024" name="Gigascience">
        <title>Chromosome-level genome of the poultry shaft louse Menopon gallinae provides insight into the host-switching and adaptive evolution of parasitic lice.</title>
        <authorList>
            <person name="Xu Y."/>
            <person name="Ma L."/>
            <person name="Liu S."/>
            <person name="Liang Y."/>
            <person name="Liu Q."/>
            <person name="He Z."/>
            <person name="Tian L."/>
            <person name="Duan Y."/>
            <person name="Cai W."/>
            <person name="Li H."/>
            <person name="Song F."/>
        </authorList>
    </citation>
    <scope>NUCLEOTIDE SEQUENCE</scope>
    <source>
        <strain evidence="1">Cailab_2023a</strain>
    </source>
</reference>
<protein>
    <submittedName>
        <fullName evidence="1">Uncharacterized protein</fullName>
    </submittedName>
</protein>
<accession>A0AAW2HVD2</accession>
<sequence length="69" mass="7729">MGLIDLEWEEICWLRKIASGGEVVKMRNLPLGERRTGMQNTGGKIFLRYGNARLHQVSGNSSIRRSPGS</sequence>
<comment type="caution">
    <text evidence="1">The sequence shown here is derived from an EMBL/GenBank/DDBJ whole genome shotgun (WGS) entry which is preliminary data.</text>
</comment>
<dbReference type="AlphaFoldDB" id="A0AAW2HVD2"/>
<dbReference type="EMBL" id="JARGDH010000003">
    <property type="protein sequence ID" value="KAL0273803.1"/>
    <property type="molecule type" value="Genomic_DNA"/>
</dbReference>
<evidence type="ECO:0000313" key="1">
    <source>
        <dbReference type="EMBL" id="KAL0273803.1"/>
    </source>
</evidence>
<name>A0AAW2HVD2_9NEOP</name>